<feature type="compositionally biased region" description="Polar residues" evidence="7">
    <location>
        <begin position="180"/>
        <end position="190"/>
    </location>
</feature>
<evidence type="ECO:0000256" key="4">
    <source>
        <dbReference type="ARBA" id="ARBA00022679"/>
    </source>
</evidence>
<evidence type="ECO:0000256" key="2">
    <source>
        <dbReference type="ARBA" id="ARBA00004906"/>
    </source>
</evidence>
<feature type="compositionally biased region" description="Polar residues" evidence="7">
    <location>
        <begin position="160"/>
        <end position="172"/>
    </location>
</feature>
<keyword evidence="5 6" id="KW-0833">Ubl conjugation pathway</keyword>
<dbReference type="InterPro" id="IPR000569">
    <property type="entry name" value="HECT_dom"/>
</dbReference>
<dbReference type="EC" id="2.3.2.26" evidence="3"/>
<dbReference type="Proteomes" id="UP001159405">
    <property type="component" value="Unassembled WGS sequence"/>
</dbReference>
<comment type="pathway">
    <text evidence="2">Protein modification; protein ubiquitination.</text>
</comment>
<evidence type="ECO:0000259" key="8">
    <source>
        <dbReference type="PROSITE" id="PS50237"/>
    </source>
</evidence>
<organism evidence="9 10">
    <name type="scientific">Porites lobata</name>
    <dbReference type="NCBI Taxonomy" id="104759"/>
    <lineage>
        <taxon>Eukaryota</taxon>
        <taxon>Metazoa</taxon>
        <taxon>Cnidaria</taxon>
        <taxon>Anthozoa</taxon>
        <taxon>Hexacorallia</taxon>
        <taxon>Scleractinia</taxon>
        <taxon>Fungiina</taxon>
        <taxon>Poritidae</taxon>
        <taxon>Porites</taxon>
    </lineage>
</organism>
<gene>
    <name evidence="9" type="ORF">PLOB_00010369</name>
</gene>
<evidence type="ECO:0000256" key="5">
    <source>
        <dbReference type="ARBA" id="ARBA00022786"/>
    </source>
</evidence>
<comment type="catalytic activity">
    <reaction evidence="1">
        <text>S-ubiquitinyl-[E2 ubiquitin-conjugating enzyme]-L-cysteine + [acceptor protein]-L-lysine = [E2 ubiquitin-conjugating enzyme]-L-cysteine + N(6)-ubiquitinyl-[acceptor protein]-L-lysine.</text>
        <dbReference type="EC" id="2.3.2.26"/>
    </reaction>
</comment>
<dbReference type="Gene3D" id="3.30.2410.10">
    <property type="entry name" value="Hect, E3 ligase catalytic domain"/>
    <property type="match status" value="1"/>
</dbReference>
<dbReference type="PANTHER" id="PTHR11254:SF440">
    <property type="entry name" value="E3 UBIQUITIN-PROTEIN LIGASE NEDD-4"/>
    <property type="match status" value="1"/>
</dbReference>
<evidence type="ECO:0000256" key="1">
    <source>
        <dbReference type="ARBA" id="ARBA00000885"/>
    </source>
</evidence>
<evidence type="ECO:0000256" key="6">
    <source>
        <dbReference type="PROSITE-ProRule" id="PRU00104"/>
    </source>
</evidence>
<feature type="domain" description="HECT" evidence="8">
    <location>
        <begin position="447"/>
        <end position="499"/>
    </location>
</feature>
<sequence length="521" mass="58273">MRIPLRKRLPEGFPALRTCGGFELMQCSPNCRDLTRITCAWNAKDLRANLGGGQGKLYLVPIQKSLSTRPLALKGAESALKEKCNKCKKEILVRELRKHLWDCEDAEDEIDDSTLHTSVFETRPTTLGSSTTTTAVSSHVVLESTQGNLTTSAVDSLVSHSPSVVERSSTAMNPDPANPPSFNSSGEDSSIDTPLTMAEMSVDEVVNKTVHYCQTHDVHNPVEILRCFQRNIVTGRELEVESAHEPTEGETNYIMVDRSNLLQSSFDELSCLQDYRKTLEVQFYEEEAQDYGGPRKEFFRLVLMEIKSTYFDHGLRELMRENYTLIGVIYGLSIIQNGKISTFMTEEMIQSIFSTSELTPCLAELRDGLTKVGIYQLGCQLPLFLHLLRPSQAATLNVRKVIHFLKPEFSEEGSNNRKVENSVYSQFLKYLREVGSGRRAGLSLGHILQFTTGADNEPALGFRIQPSLAFVEATTSFLPSANTCICRLTLPRPSANHSLPTEKQLYNLYDLAFSNAYFGHA</sequence>
<keyword evidence="10" id="KW-1185">Reference proteome</keyword>
<evidence type="ECO:0000256" key="3">
    <source>
        <dbReference type="ARBA" id="ARBA00012485"/>
    </source>
</evidence>
<reference evidence="9 10" key="1">
    <citation type="submission" date="2022-05" db="EMBL/GenBank/DDBJ databases">
        <authorList>
            <consortium name="Genoscope - CEA"/>
            <person name="William W."/>
        </authorList>
    </citation>
    <scope>NUCLEOTIDE SEQUENCE [LARGE SCALE GENOMIC DNA]</scope>
</reference>
<dbReference type="PROSITE" id="PS50237">
    <property type="entry name" value="HECT"/>
    <property type="match status" value="2"/>
</dbReference>
<dbReference type="PANTHER" id="PTHR11254">
    <property type="entry name" value="HECT DOMAIN UBIQUITIN-PROTEIN LIGASE"/>
    <property type="match status" value="1"/>
</dbReference>
<feature type="region of interest" description="Disordered" evidence="7">
    <location>
        <begin position="160"/>
        <end position="190"/>
    </location>
</feature>
<dbReference type="InterPro" id="IPR035983">
    <property type="entry name" value="Hect_E3_ubiquitin_ligase"/>
</dbReference>
<protein>
    <recommendedName>
        <fullName evidence="3">HECT-type E3 ubiquitin transferase</fullName>
        <ecNumber evidence="3">2.3.2.26</ecNumber>
    </recommendedName>
</protein>
<dbReference type="SUPFAM" id="SSF56204">
    <property type="entry name" value="Hect, E3 ligase catalytic domain"/>
    <property type="match status" value="1"/>
</dbReference>
<accession>A0ABN8QUV4</accession>
<proteinExistence type="predicted"/>
<comment type="caution">
    <text evidence="6">Lacks conserved residue(s) required for the propagation of feature annotation.</text>
</comment>
<keyword evidence="4" id="KW-0808">Transferase</keyword>
<comment type="caution">
    <text evidence="9">The sequence shown here is derived from an EMBL/GenBank/DDBJ whole genome shotgun (WGS) entry which is preliminary data.</text>
</comment>
<evidence type="ECO:0000313" key="10">
    <source>
        <dbReference type="Proteomes" id="UP001159405"/>
    </source>
</evidence>
<dbReference type="Gene3D" id="3.90.1750.10">
    <property type="entry name" value="Hect, E3 ligase catalytic domains"/>
    <property type="match status" value="1"/>
</dbReference>
<feature type="domain" description="HECT" evidence="8">
    <location>
        <begin position="274"/>
        <end position="306"/>
    </location>
</feature>
<dbReference type="SMART" id="SM00119">
    <property type="entry name" value="HECTc"/>
    <property type="match status" value="1"/>
</dbReference>
<name>A0ABN8QUV4_9CNID</name>
<dbReference type="EMBL" id="CALNXK010000152">
    <property type="protein sequence ID" value="CAH3169879.1"/>
    <property type="molecule type" value="Genomic_DNA"/>
</dbReference>
<feature type="active site" description="Glycyl thioester intermediate" evidence="6">
    <location>
        <position position="484"/>
    </location>
</feature>
<evidence type="ECO:0000313" key="9">
    <source>
        <dbReference type="EMBL" id="CAH3169879.1"/>
    </source>
</evidence>
<dbReference type="InterPro" id="IPR050409">
    <property type="entry name" value="E3_ubiq-protein_ligase"/>
</dbReference>
<evidence type="ECO:0000256" key="7">
    <source>
        <dbReference type="SAM" id="MobiDB-lite"/>
    </source>
</evidence>
<dbReference type="Pfam" id="PF00632">
    <property type="entry name" value="HECT"/>
    <property type="match status" value="1"/>
</dbReference>